<dbReference type="InterPro" id="IPR017756">
    <property type="entry name" value="TM_Gly-Cys-Arg_CS"/>
</dbReference>
<comment type="caution">
    <text evidence="1">The sequence shown here is derived from an EMBL/GenBank/DDBJ whole genome shotgun (WGS) entry which is preliminary data.</text>
</comment>
<dbReference type="InterPro" id="IPR013424">
    <property type="entry name" value="Ice-binding_C"/>
</dbReference>
<evidence type="ECO:0000313" key="1">
    <source>
        <dbReference type="EMBL" id="KKO11255.1"/>
    </source>
</evidence>
<dbReference type="Pfam" id="PF13385">
    <property type="entry name" value="Laminin_G_3"/>
    <property type="match status" value="1"/>
</dbReference>
<accession>A0A0F9W4H0</accession>
<dbReference type="EMBL" id="LAZR01000003">
    <property type="protein sequence ID" value="KKO11255.1"/>
    <property type="molecule type" value="Genomic_DNA"/>
</dbReference>
<dbReference type="AlphaFoldDB" id="A0A0F9W4H0"/>
<dbReference type="InterPro" id="IPR013320">
    <property type="entry name" value="ConA-like_dom_sf"/>
</dbReference>
<proteinExistence type="predicted"/>
<dbReference type="NCBIfam" id="TIGR03382">
    <property type="entry name" value="GC_trans_RRR"/>
    <property type="match status" value="1"/>
</dbReference>
<gene>
    <name evidence="1" type="ORF">LCGC14_0017320</name>
</gene>
<organism evidence="1">
    <name type="scientific">marine sediment metagenome</name>
    <dbReference type="NCBI Taxonomy" id="412755"/>
    <lineage>
        <taxon>unclassified sequences</taxon>
        <taxon>metagenomes</taxon>
        <taxon>ecological metagenomes</taxon>
    </lineage>
</organism>
<protein>
    <recommendedName>
        <fullName evidence="2">PEP-CTERM protein-sorting domain-containing protein</fullName>
    </recommendedName>
</protein>
<reference evidence="1" key="1">
    <citation type="journal article" date="2015" name="Nature">
        <title>Complex archaea that bridge the gap between prokaryotes and eukaryotes.</title>
        <authorList>
            <person name="Spang A."/>
            <person name="Saw J.H."/>
            <person name="Jorgensen S.L."/>
            <person name="Zaremba-Niedzwiedzka K."/>
            <person name="Martijn J."/>
            <person name="Lind A.E."/>
            <person name="van Eijk R."/>
            <person name="Schleper C."/>
            <person name="Guy L."/>
            <person name="Ettema T.J."/>
        </authorList>
    </citation>
    <scope>NUCLEOTIDE SEQUENCE</scope>
</reference>
<evidence type="ECO:0008006" key="2">
    <source>
        <dbReference type="Google" id="ProtNLM"/>
    </source>
</evidence>
<dbReference type="Gene3D" id="2.60.120.200">
    <property type="match status" value="1"/>
</dbReference>
<dbReference type="SUPFAM" id="SSF49899">
    <property type="entry name" value="Concanavalin A-like lectins/glucanases"/>
    <property type="match status" value="1"/>
</dbReference>
<name>A0A0F9W4H0_9ZZZZ</name>
<sequence length="232" mass="24058">MRTFTIAAIACLILTLCGAAQAGLITVGDWDFADNQTPAGFTEVGNPTYSGGQLVVDGNDAINLLTTPLWAADEFVVEAIISARAFGDDDFVSNGNGLWAIQLSAKNGGRWGSKVAGWDFIGHLAGTTDTKVAVAFVCTGGVATFYLDGVPDSADVGVVPGLPAGTVLTIGARDGGVEFFNGSIDRVRVSTINGPFDPADLLTHADGTIPEPATLGLFVASGAWLLRRRRAR</sequence>
<dbReference type="NCBIfam" id="TIGR02595">
    <property type="entry name" value="PEP_CTERM"/>
    <property type="match status" value="1"/>
</dbReference>